<reference evidence="1 2" key="1">
    <citation type="journal article" date="2019" name="Environ. Microbiol.">
        <title>Species interactions and distinct microbial communities in high Arctic permafrost affected cryosols are associated with the CH4 and CO2 gas fluxes.</title>
        <authorList>
            <person name="Altshuler I."/>
            <person name="Hamel J."/>
            <person name="Turney S."/>
            <person name="Magnuson E."/>
            <person name="Levesque R."/>
            <person name="Greer C."/>
            <person name="Whyte L.G."/>
        </authorList>
    </citation>
    <scope>NUCLEOTIDE SEQUENCE [LARGE SCALE GENOMIC DNA]</scope>
    <source>
        <strain evidence="1 2">S13Y</strain>
    </source>
</reference>
<proteinExistence type="predicted"/>
<dbReference type="EMBL" id="RCZO01000001">
    <property type="protein sequence ID" value="TPG11353.1"/>
    <property type="molecule type" value="Genomic_DNA"/>
</dbReference>
<gene>
    <name evidence="1" type="ORF">EAH88_02110</name>
</gene>
<accession>A0A502CEZ9</accession>
<dbReference type="AlphaFoldDB" id="A0A502CEZ9"/>
<keyword evidence="2" id="KW-1185">Reference proteome</keyword>
<dbReference type="Proteomes" id="UP000319486">
    <property type="component" value="Unassembled WGS sequence"/>
</dbReference>
<evidence type="ECO:0000313" key="2">
    <source>
        <dbReference type="Proteomes" id="UP000319486"/>
    </source>
</evidence>
<protein>
    <recommendedName>
        <fullName evidence="3">DUF4279 domain-containing protein</fullName>
    </recommendedName>
</protein>
<comment type="caution">
    <text evidence="1">The sequence shown here is derived from an EMBL/GenBank/DDBJ whole genome shotgun (WGS) entry which is preliminary data.</text>
</comment>
<organism evidence="1 2">
    <name type="scientific">Rhodanobacter glycinis</name>
    <dbReference type="NCBI Taxonomy" id="582702"/>
    <lineage>
        <taxon>Bacteria</taxon>
        <taxon>Pseudomonadati</taxon>
        <taxon>Pseudomonadota</taxon>
        <taxon>Gammaproteobacteria</taxon>
        <taxon>Lysobacterales</taxon>
        <taxon>Rhodanobacteraceae</taxon>
        <taxon>Rhodanobacter</taxon>
    </lineage>
</organism>
<name>A0A502CEZ9_9GAMM</name>
<evidence type="ECO:0008006" key="3">
    <source>
        <dbReference type="Google" id="ProtNLM"/>
    </source>
</evidence>
<evidence type="ECO:0000313" key="1">
    <source>
        <dbReference type="EMBL" id="TPG11353.1"/>
    </source>
</evidence>
<sequence length="127" mass="13915">MGLSGCSSEFGLVPTRQWSVGQERTSPRGKPLEGLWEESYWTTSLEIDPDEAIEIALVRIAQWLSRHESFLSTHNISGGSAGLFIGFFLEGFNSGFLLEPSLLAQYTLLGVALEFDLYGLCDAPDAP</sequence>